<evidence type="ECO:0000259" key="14">
    <source>
        <dbReference type="PROSITE" id="PS51059"/>
    </source>
</evidence>
<dbReference type="EC" id="2.4.2.-" evidence="11"/>
<keyword evidence="15" id="KW-0472">Membrane</keyword>
<keyword evidence="16" id="KW-1185">Reference proteome</keyword>
<dbReference type="GO" id="GO:0007605">
    <property type="term" value="P:sensory perception of sound"/>
    <property type="evidence" value="ECO:0007669"/>
    <property type="project" value="UniProtKB-KW"/>
</dbReference>
<dbReference type="Pfam" id="PF01596">
    <property type="entry name" value="Methyltransf_3"/>
    <property type="match status" value="1"/>
</dbReference>
<dbReference type="InterPro" id="IPR002935">
    <property type="entry name" value="SAM_O-MeTrfase"/>
</dbReference>
<dbReference type="GO" id="GO:0042424">
    <property type="term" value="P:catecholamine catabolic process"/>
    <property type="evidence" value="ECO:0007669"/>
    <property type="project" value="TreeGrafter"/>
</dbReference>
<dbReference type="CDD" id="cd02440">
    <property type="entry name" value="AdoMet_MTases"/>
    <property type="match status" value="1"/>
</dbReference>
<name>M7AT95_CHEMY</name>
<comment type="similarity">
    <text evidence="10">Belongs to the ARTD/PARP family.</text>
</comment>
<evidence type="ECO:0000256" key="10">
    <source>
        <dbReference type="ARBA" id="ARBA00024347"/>
    </source>
</evidence>
<keyword evidence="11" id="KW-0328">Glycosyltransferase</keyword>
<accession>M7AT95</accession>
<dbReference type="PANTHER" id="PTHR43836">
    <property type="entry name" value="CATECHOL O-METHYLTRANSFERASE 1-RELATED"/>
    <property type="match status" value="1"/>
</dbReference>
<evidence type="ECO:0000256" key="6">
    <source>
        <dbReference type="ARBA" id="ARBA00022824"/>
    </source>
</evidence>
<dbReference type="GO" id="GO:0032502">
    <property type="term" value="P:developmental process"/>
    <property type="evidence" value="ECO:0007669"/>
    <property type="project" value="TreeGrafter"/>
</dbReference>
<proteinExistence type="inferred from homology"/>
<reference evidence="16" key="1">
    <citation type="journal article" date="2013" name="Nat. Genet.">
        <title>The draft genomes of soft-shell turtle and green sea turtle yield insights into the development and evolution of the turtle-specific body plan.</title>
        <authorList>
            <person name="Wang Z."/>
            <person name="Pascual-Anaya J."/>
            <person name="Zadissa A."/>
            <person name="Li W."/>
            <person name="Niimura Y."/>
            <person name="Huang Z."/>
            <person name="Li C."/>
            <person name="White S."/>
            <person name="Xiong Z."/>
            <person name="Fang D."/>
            <person name="Wang B."/>
            <person name="Ming Y."/>
            <person name="Chen Y."/>
            <person name="Zheng Y."/>
            <person name="Kuraku S."/>
            <person name="Pignatelli M."/>
            <person name="Herrero J."/>
            <person name="Beal K."/>
            <person name="Nozawa M."/>
            <person name="Li Q."/>
            <person name="Wang J."/>
            <person name="Zhang H."/>
            <person name="Yu L."/>
            <person name="Shigenobu S."/>
            <person name="Wang J."/>
            <person name="Liu J."/>
            <person name="Flicek P."/>
            <person name="Searle S."/>
            <person name="Wang J."/>
            <person name="Kuratani S."/>
            <person name="Yin Y."/>
            <person name="Aken B."/>
            <person name="Zhang G."/>
            <person name="Irie N."/>
        </authorList>
    </citation>
    <scope>NUCLEOTIDE SEQUENCE [LARGE SCALE GENOMIC DNA]</scope>
</reference>
<keyword evidence="5" id="KW-1009">Hearing</keyword>
<keyword evidence="6" id="KW-0256">Endoplasmic reticulum</keyword>
<dbReference type="Proteomes" id="UP000031443">
    <property type="component" value="Unassembled WGS sequence"/>
</dbReference>
<evidence type="ECO:0000256" key="11">
    <source>
        <dbReference type="RuleBase" id="RU362114"/>
    </source>
</evidence>
<comment type="similarity">
    <text evidence="9">Belongs to the class I-like SAM-binding methyltransferase superfamily. Cation-dependent O-methyltransferase family.</text>
</comment>
<dbReference type="SUPFAM" id="SSF56399">
    <property type="entry name" value="ADP-ribosylation"/>
    <property type="match status" value="1"/>
</dbReference>
<dbReference type="InterPro" id="IPR029063">
    <property type="entry name" value="SAM-dependent_MTases_sf"/>
</dbReference>
<dbReference type="PROSITE" id="PS50918">
    <property type="entry name" value="WWE"/>
    <property type="match status" value="1"/>
</dbReference>
<dbReference type="InterPro" id="IPR037197">
    <property type="entry name" value="WWE_dom_sf"/>
</dbReference>
<dbReference type="AlphaFoldDB" id="M7AT95"/>
<dbReference type="GO" id="GO:0042417">
    <property type="term" value="P:dopamine metabolic process"/>
    <property type="evidence" value="ECO:0007669"/>
    <property type="project" value="TreeGrafter"/>
</dbReference>
<evidence type="ECO:0000256" key="4">
    <source>
        <dbReference type="ARBA" id="ARBA00022691"/>
    </source>
</evidence>
<dbReference type="Pfam" id="PF00644">
    <property type="entry name" value="PARP"/>
    <property type="match status" value="1"/>
</dbReference>
<dbReference type="eggNOG" id="KOG1663">
    <property type="taxonomic scope" value="Eukaryota"/>
</dbReference>
<evidence type="ECO:0000256" key="7">
    <source>
        <dbReference type="ARBA" id="ARBA00022867"/>
    </source>
</evidence>
<keyword evidence="11" id="KW-0520">NAD</keyword>
<dbReference type="GO" id="GO:0003950">
    <property type="term" value="F:NAD+ poly-ADP-ribosyltransferase activity"/>
    <property type="evidence" value="ECO:0007669"/>
    <property type="project" value="UniProtKB-UniRule"/>
</dbReference>
<dbReference type="FunFam" id="3.40.50.150:FF:000054">
    <property type="entry name" value="Catechol O-methyltransferase"/>
    <property type="match status" value="1"/>
</dbReference>
<dbReference type="SUPFAM" id="SSF53335">
    <property type="entry name" value="S-adenosyl-L-methionine-dependent methyltransferases"/>
    <property type="match status" value="1"/>
</dbReference>
<feature type="domain" description="PARP catalytic" evidence="14">
    <location>
        <begin position="181"/>
        <end position="402"/>
    </location>
</feature>
<keyword evidence="3 11" id="KW-0808">Transferase</keyword>
<dbReference type="InterPro" id="IPR012317">
    <property type="entry name" value="Poly(ADP-ribose)pol_cat_dom"/>
</dbReference>
<sequence length="658" mass="74564">MGQRAEPPGCASAEKPEKGHATASGSRLRNRSFGILDLDTMELGYSDVVNRVRRLASTSDWKQNPRFHTRWQVYWKHRDTWQPYEEPVPHDLLAAFERGSQEPTFRFQGQLYTLDPRPPQQSTEGQGSDQPIQIQRRPAYRSLSCMARYLRTIPWGSRGLFHPSTSTIPGERPTDGYCGPYPATWVPQPPHGQAFLHAEVAASEAVYREICELFHASVPEDMVLVLRIYRIRNDALWKKYSSQKERMSRGLSAQEKRLLERHLFHGTSADNVASICRENFNPRLSGKHGAHYGHGSYFSFYAHCSHNFALANPTGHRHMFLAKVLVGKWALGRPGYTQPPEREPGGQRYDSCSDDGQEPALYVIFDNSQCYPYFVICYKLLGDPVTLDSVGGVGLLAGNSFPAAVALAFIPFLVTLIIRYRHYFLLFYRAVLVRRLQDCLTGISREERAFQYVLTHAIPGDPHHILETFDQWCYHCEYLSNVGPHKGKILDRLICENTPLTVLELGTSCGYATILMAQCLPMGARLYTVEMDPRNAAVAEKVIRLAGFDEDTVELIVGASEEVIPQLKEKHGLLKADFVFMDHWKRCYLRDLQLLAAHGLLLEGATIVADNVVFPGAPHFLQYVKTCGKYRCKMHRTSLEYFRAIPDGMAELTYTGLD</sequence>
<evidence type="ECO:0000256" key="3">
    <source>
        <dbReference type="ARBA" id="ARBA00022679"/>
    </source>
</evidence>
<dbReference type="EMBL" id="KB582884">
    <property type="protein sequence ID" value="EMP26155.1"/>
    <property type="molecule type" value="Genomic_DNA"/>
</dbReference>
<evidence type="ECO:0000313" key="16">
    <source>
        <dbReference type="Proteomes" id="UP000031443"/>
    </source>
</evidence>
<dbReference type="STRING" id="8469.M7AT95"/>
<dbReference type="GO" id="GO:0016206">
    <property type="term" value="F:catechol O-methyltransferase activity"/>
    <property type="evidence" value="ECO:0007669"/>
    <property type="project" value="TreeGrafter"/>
</dbReference>
<keyword evidence="4" id="KW-0949">S-adenosyl-L-methionine</keyword>
<evidence type="ECO:0000256" key="2">
    <source>
        <dbReference type="ARBA" id="ARBA00022603"/>
    </source>
</evidence>
<dbReference type="SUPFAM" id="SSF117839">
    <property type="entry name" value="WWE domain"/>
    <property type="match status" value="1"/>
</dbReference>
<dbReference type="InterPro" id="IPR004170">
    <property type="entry name" value="WWE_dom"/>
</dbReference>
<keyword evidence="7" id="KW-0531">Neurotransmitter degradation</keyword>
<keyword evidence="15" id="KW-0812">Transmembrane</keyword>
<keyword evidence="8" id="KW-0128">Catecholamine metabolism</keyword>
<evidence type="ECO:0000259" key="13">
    <source>
        <dbReference type="PROSITE" id="PS50918"/>
    </source>
</evidence>
<feature type="region of interest" description="Disordered" evidence="12">
    <location>
        <begin position="1"/>
        <end position="26"/>
    </location>
</feature>
<feature type="compositionally biased region" description="Polar residues" evidence="12">
    <location>
        <begin position="120"/>
        <end position="133"/>
    </location>
</feature>
<dbReference type="GO" id="GO:0005783">
    <property type="term" value="C:endoplasmic reticulum"/>
    <property type="evidence" value="ECO:0007669"/>
    <property type="project" value="UniProtKB-SubCell"/>
</dbReference>
<dbReference type="Gene3D" id="3.40.50.150">
    <property type="entry name" value="Vaccinia Virus protein VP39"/>
    <property type="match status" value="1"/>
</dbReference>
<evidence type="ECO:0000313" key="15">
    <source>
        <dbReference type="EMBL" id="EMP26155.1"/>
    </source>
</evidence>
<dbReference type="GO" id="GO:0032259">
    <property type="term" value="P:methylation"/>
    <property type="evidence" value="ECO:0007669"/>
    <property type="project" value="UniProtKB-KW"/>
</dbReference>
<evidence type="ECO:0000256" key="9">
    <source>
        <dbReference type="ARBA" id="ARBA00023453"/>
    </source>
</evidence>
<protein>
    <recommendedName>
        <fullName evidence="11">Poly [ADP-ribose] polymerase</fullName>
        <shortName evidence="11">PARP</shortName>
        <ecNumber evidence="11">2.4.2.-</ecNumber>
    </recommendedName>
</protein>
<dbReference type="Gene3D" id="3.90.228.10">
    <property type="match status" value="1"/>
</dbReference>
<evidence type="ECO:0000256" key="8">
    <source>
        <dbReference type="ARBA" id="ARBA00022939"/>
    </source>
</evidence>
<evidence type="ECO:0000256" key="5">
    <source>
        <dbReference type="ARBA" id="ARBA00022740"/>
    </source>
</evidence>
<evidence type="ECO:0000256" key="1">
    <source>
        <dbReference type="ARBA" id="ARBA00004240"/>
    </source>
</evidence>
<dbReference type="PROSITE" id="PS51059">
    <property type="entry name" value="PARP_CATALYTIC"/>
    <property type="match status" value="1"/>
</dbReference>
<keyword evidence="2 15" id="KW-0489">Methyltransferase</keyword>
<dbReference type="PROSITE" id="PS51682">
    <property type="entry name" value="SAM_OMT_I"/>
    <property type="match status" value="1"/>
</dbReference>
<dbReference type="CDD" id="cd01439">
    <property type="entry name" value="TCCD_inducible_PARP_like"/>
    <property type="match status" value="1"/>
</dbReference>
<feature type="region of interest" description="Disordered" evidence="12">
    <location>
        <begin position="112"/>
        <end position="134"/>
    </location>
</feature>
<evidence type="ECO:0000256" key="12">
    <source>
        <dbReference type="SAM" id="MobiDB-lite"/>
    </source>
</evidence>
<gene>
    <name evidence="15" type="ORF">UY3_16757</name>
</gene>
<dbReference type="PANTHER" id="PTHR43836:SF1">
    <property type="entry name" value="TRANSMEMBRANE O-METHYLTRANSFERASE"/>
    <property type="match status" value="1"/>
</dbReference>
<organism evidence="15 16">
    <name type="scientific">Chelonia mydas</name>
    <name type="common">Green sea-turtle</name>
    <name type="synonym">Chelonia agassizi</name>
    <dbReference type="NCBI Taxonomy" id="8469"/>
    <lineage>
        <taxon>Eukaryota</taxon>
        <taxon>Metazoa</taxon>
        <taxon>Chordata</taxon>
        <taxon>Craniata</taxon>
        <taxon>Vertebrata</taxon>
        <taxon>Euteleostomi</taxon>
        <taxon>Archelosauria</taxon>
        <taxon>Testudinata</taxon>
        <taxon>Testudines</taxon>
        <taxon>Cryptodira</taxon>
        <taxon>Durocryptodira</taxon>
        <taxon>Americhelydia</taxon>
        <taxon>Chelonioidea</taxon>
        <taxon>Cheloniidae</taxon>
        <taxon>Chelonia</taxon>
    </lineage>
</organism>
<feature type="domain" description="WWE" evidence="13">
    <location>
        <begin position="57"/>
        <end position="141"/>
    </location>
</feature>
<comment type="subcellular location">
    <subcellularLocation>
        <location evidence="1">Endoplasmic reticulum</location>
    </subcellularLocation>
</comment>